<dbReference type="AlphaFoldDB" id="A0A7T8HEV2"/>
<dbReference type="Proteomes" id="UP000595437">
    <property type="component" value="Chromosome 6"/>
</dbReference>
<dbReference type="EMBL" id="CP045895">
    <property type="protein sequence ID" value="QQP48650.1"/>
    <property type="molecule type" value="Genomic_DNA"/>
</dbReference>
<keyword evidence="3" id="KW-1185">Reference proteome</keyword>
<evidence type="ECO:0000313" key="3">
    <source>
        <dbReference type="Proteomes" id="UP000595437"/>
    </source>
</evidence>
<organism evidence="2 3">
    <name type="scientific">Caligus rogercresseyi</name>
    <name type="common">Sea louse</name>
    <dbReference type="NCBI Taxonomy" id="217165"/>
    <lineage>
        <taxon>Eukaryota</taxon>
        <taxon>Metazoa</taxon>
        <taxon>Ecdysozoa</taxon>
        <taxon>Arthropoda</taxon>
        <taxon>Crustacea</taxon>
        <taxon>Multicrustacea</taxon>
        <taxon>Hexanauplia</taxon>
        <taxon>Copepoda</taxon>
        <taxon>Siphonostomatoida</taxon>
        <taxon>Caligidae</taxon>
        <taxon>Caligus</taxon>
    </lineage>
</organism>
<feature type="compositionally biased region" description="Basic and acidic residues" evidence="1">
    <location>
        <begin position="16"/>
        <end position="30"/>
    </location>
</feature>
<evidence type="ECO:0000313" key="2">
    <source>
        <dbReference type="EMBL" id="QQP48650.1"/>
    </source>
</evidence>
<evidence type="ECO:0000256" key="1">
    <source>
        <dbReference type="SAM" id="MobiDB-lite"/>
    </source>
</evidence>
<feature type="non-terminal residue" evidence="2">
    <location>
        <position position="1"/>
    </location>
</feature>
<feature type="region of interest" description="Disordered" evidence="1">
    <location>
        <begin position="1"/>
        <end position="81"/>
    </location>
</feature>
<feature type="non-terminal residue" evidence="2">
    <location>
        <position position="81"/>
    </location>
</feature>
<protein>
    <submittedName>
        <fullName evidence="2">Uncharacterized protein</fullName>
    </submittedName>
</protein>
<accession>A0A7T8HEV2</accession>
<proteinExistence type="predicted"/>
<reference evidence="3" key="1">
    <citation type="submission" date="2021-01" db="EMBL/GenBank/DDBJ databases">
        <title>Caligus Genome Assembly.</title>
        <authorList>
            <person name="Gallardo-Escarate C."/>
        </authorList>
    </citation>
    <scope>NUCLEOTIDE SEQUENCE [LARGE SCALE GENOMIC DNA]</scope>
</reference>
<sequence length="81" mass="9439">KCQRSSPKIKPVVLHPQEDRSRSIKSEAHSFHTHRPSYPTIKLSPKSRNRRSERRKEKVGIEGGFSPLNPSMCKMTRDREK</sequence>
<gene>
    <name evidence="2" type="ORF">FKW44_009027</name>
</gene>
<name>A0A7T8HEV2_CALRO</name>